<sequence length="216" mass="23928">MRHLRTSLFVALSALVLVAGGLSAPQTANGQSSTQKREQWKPAVLEVVTNFEKADVKVNGLPYPEYGDNGEPKGMVLPAGGPHIVEVTYDGKTKTYRINLRPHETRLLMVELTGFQGGAPRSRVSPPKATRRPEPRSEENEDDEKDGQGRVTVYSKPKGDILIDGNGTGERTPGTVEVEPGRHEVQVRFEGGEESEKKIIRVRKGSRIKLFFREKK</sequence>
<gene>
    <name evidence="4" type="ORF">FIV42_15125</name>
</gene>
<feature type="chain" id="PRO_5030106473" evidence="2">
    <location>
        <begin position="29"/>
        <end position="216"/>
    </location>
</feature>
<reference evidence="4 5" key="1">
    <citation type="submission" date="2019-06" db="EMBL/GenBank/DDBJ databases">
        <title>Persicimonas caeni gen. nov., sp. nov., a predatory bacterium isolated from solar saltern.</title>
        <authorList>
            <person name="Wang S."/>
        </authorList>
    </citation>
    <scope>NUCLEOTIDE SEQUENCE [LARGE SCALE GENOMIC DNA]</scope>
    <source>
        <strain evidence="4 5">YN101</strain>
    </source>
</reference>
<dbReference type="Proteomes" id="UP000315995">
    <property type="component" value="Chromosome"/>
</dbReference>
<keyword evidence="5" id="KW-1185">Reference proteome</keyword>
<accession>A0A5B8Y5M3</accession>
<dbReference type="InterPro" id="IPR013229">
    <property type="entry name" value="PEGA"/>
</dbReference>
<organism evidence="4 5">
    <name type="scientific">Persicimonas caeni</name>
    <dbReference type="NCBI Taxonomy" id="2292766"/>
    <lineage>
        <taxon>Bacteria</taxon>
        <taxon>Deltaproteobacteria</taxon>
        <taxon>Bradymonadales</taxon>
        <taxon>Bradymonadaceae</taxon>
        <taxon>Persicimonas</taxon>
    </lineage>
</organism>
<dbReference type="AlphaFoldDB" id="A0A4Y6PUK3"/>
<evidence type="ECO:0000256" key="2">
    <source>
        <dbReference type="SAM" id="SignalP"/>
    </source>
</evidence>
<dbReference type="OrthoDB" id="5510692at2"/>
<protein>
    <submittedName>
        <fullName evidence="4">PEGA domain-containing protein</fullName>
    </submittedName>
</protein>
<dbReference type="Pfam" id="PF08308">
    <property type="entry name" value="PEGA"/>
    <property type="match status" value="1"/>
</dbReference>
<evidence type="ECO:0000313" key="5">
    <source>
        <dbReference type="Proteomes" id="UP000315995"/>
    </source>
</evidence>
<feature type="region of interest" description="Disordered" evidence="1">
    <location>
        <begin position="112"/>
        <end position="181"/>
    </location>
</feature>
<evidence type="ECO:0000256" key="1">
    <source>
        <dbReference type="SAM" id="MobiDB-lite"/>
    </source>
</evidence>
<evidence type="ECO:0000259" key="3">
    <source>
        <dbReference type="Pfam" id="PF08308"/>
    </source>
</evidence>
<evidence type="ECO:0000313" key="4">
    <source>
        <dbReference type="EMBL" id="QDG52024.1"/>
    </source>
</evidence>
<accession>A0A4Y6PUK3</accession>
<feature type="domain" description="PEGA" evidence="3">
    <location>
        <begin position="149"/>
        <end position="211"/>
    </location>
</feature>
<proteinExistence type="predicted"/>
<dbReference type="EMBL" id="CP041186">
    <property type="protein sequence ID" value="QDG52024.1"/>
    <property type="molecule type" value="Genomic_DNA"/>
</dbReference>
<feature type="signal peptide" evidence="2">
    <location>
        <begin position="1"/>
        <end position="28"/>
    </location>
</feature>
<keyword evidence="2" id="KW-0732">Signal</keyword>
<dbReference type="RefSeq" id="WP_141198501.1">
    <property type="nucleotide sequence ID" value="NZ_CP041186.1"/>
</dbReference>
<name>A0A4Y6PUK3_PERCE</name>